<sequence length="73" mass="8214">MVARQESSVTALTRQQRAWVALYSLAAGSKPLPQILEENDITEADLRAHEESWRTMQARRQQHQSRPALAASA</sequence>
<organism evidence="1 2">
    <name type="scientific">Hymenobacter guriensis</name>
    <dbReference type="NCBI Taxonomy" id="2793065"/>
    <lineage>
        <taxon>Bacteria</taxon>
        <taxon>Pseudomonadati</taxon>
        <taxon>Bacteroidota</taxon>
        <taxon>Cytophagia</taxon>
        <taxon>Cytophagales</taxon>
        <taxon>Hymenobacteraceae</taxon>
        <taxon>Hymenobacter</taxon>
    </lineage>
</organism>
<dbReference type="RefSeq" id="WP_196957246.1">
    <property type="nucleotide sequence ID" value="NZ_JADWYK010000022.1"/>
</dbReference>
<proteinExistence type="predicted"/>
<gene>
    <name evidence="1" type="ORF">I5L79_21960</name>
</gene>
<protein>
    <submittedName>
        <fullName evidence="1">Uncharacterized protein</fullName>
    </submittedName>
</protein>
<evidence type="ECO:0000313" key="2">
    <source>
        <dbReference type="Proteomes" id="UP000601099"/>
    </source>
</evidence>
<reference evidence="1 2" key="1">
    <citation type="submission" date="2020-11" db="EMBL/GenBank/DDBJ databases">
        <title>Hymenobacter sp.</title>
        <authorList>
            <person name="Kim M.K."/>
        </authorList>
    </citation>
    <scope>NUCLEOTIDE SEQUENCE [LARGE SCALE GENOMIC DNA]</scope>
    <source>
        <strain evidence="1 2">BT594</strain>
    </source>
</reference>
<dbReference type="EMBL" id="JADWYK010000022">
    <property type="protein sequence ID" value="MBG8556227.1"/>
    <property type="molecule type" value="Genomic_DNA"/>
</dbReference>
<dbReference type="Proteomes" id="UP000601099">
    <property type="component" value="Unassembled WGS sequence"/>
</dbReference>
<name>A0ABS0L7Z3_9BACT</name>
<keyword evidence="2" id="KW-1185">Reference proteome</keyword>
<accession>A0ABS0L7Z3</accession>
<comment type="caution">
    <text evidence="1">The sequence shown here is derived from an EMBL/GenBank/DDBJ whole genome shotgun (WGS) entry which is preliminary data.</text>
</comment>
<evidence type="ECO:0000313" key="1">
    <source>
        <dbReference type="EMBL" id="MBG8556227.1"/>
    </source>
</evidence>